<dbReference type="AlphaFoldDB" id="A0A239HXJ5"/>
<organism evidence="2 3">
    <name type="scientific">Granulicella rosea</name>
    <dbReference type="NCBI Taxonomy" id="474952"/>
    <lineage>
        <taxon>Bacteria</taxon>
        <taxon>Pseudomonadati</taxon>
        <taxon>Acidobacteriota</taxon>
        <taxon>Terriglobia</taxon>
        <taxon>Terriglobales</taxon>
        <taxon>Acidobacteriaceae</taxon>
        <taxon>Granulicella</taxon>
    </lineage>
</organism>
<evidence type="ECO:0000313" key="2">
    <source>
        <dbReference type="EMBL" id="SNS86120.1"/>
    </source>
</evidence>
<sequence>MTRIRIIIPAATIERTQLYLVRGAALLLCVLIFPLAAHASPFDSGITSIQTLFTGTIAKAASLIAIVIGGYTASSFQRSTRERVSSARRLLKCERSCSFPSS</sequence>
<keyword evidence="1" id="KW-0472">Membrane</keyword>
<feature type="transmembrane region" description="Helical" evidence="1">
    <location>
        <begin position="52"/>
        <end position="73"/>
    </location>
</feature>
<dbReference type="Pfam" id="PF04956">
    <property type="entry name" value="TrbC"/>
    <property type="match status" value="1"/>
</dbReference>
<keyword evidence="1" id="KW-1133">Transmembrane helix</keyword>
<evidence type="ECO:0000256" key="1">
    <source>
        <dbReference type="SAM" id="Phobius"/>
    </source>
</evidence>
<proteinExistence type="predicted"/>
<dbReference type="EMBL" id="FZOU01000002">
    <property type="protein sequence ID" value="SNS86120.1"/>
    <property type="molecule type" value="Genomic_DNA"/>
</dbReference>
<feature type="non-terminal residue" evidence="2">
    <location>
        <position position="102"/>
    </location>
</feature>
<keyword evidence="3" id="KW-1185">Reference proteome</keyword>
<dbReference type="RefSeq" id="WP_217897024.1">
    <property type="nucleotide sequence ID" value="NZ_FZOU01000002.1"/>
</dbReference>
<feature type="transmembrane region" description="Helical" evidence="1">
    <location>
        <begin position="20"/>
        <end position="40"/>
    </location>
</feature>
<evidence type="ECO:0000313" key="3">
    <source>
        <dbReference type="Proteomes" id="UP000198356"/>
    </source>
</evidence>
<gene>
    <name evidence="2" type="ORF">SAMN05421770_102623</name>
</gene>
<reference evidence="2 3" key="1">
    <citation type="submission" date="2017-06" db="EMBL/GenBank/DDBJ databases">
        <authorList>
            <person name="Kim H.J."/>
            <person name="Triplett B.A."/>
        </authorList>
    </citation>
    <scope>NUCLEOTIDE SEQUENCE [LARGE SCALE GENOMIC DNA]</scope>
    <source>
        <strain evidence="2 3">DSM 18704</strain>
    </source>
</reference>
<dbReference type="Proteomes" id="UP000198356">
    <property type="component" value="Unassembled WGS sequence"/>
</dbReference>
<dbReference type="InterPro" id="IPR007039">
    <property type="entry name" value="TrbC/VirB2"/>
</dbReference>
<evidence type="ECO:0008006" key="4">
    <source>
        <dbReference type="Google" id="ProtNLM"/>
    </source>
</evidence>
<keyword evidence="1" id="KW-0812">Transmembrane</keyword>
<accession>A0A239HXJ5</accession>
<protein>
    <recommendedName>
        <fullName evidence="4">Type IV secretion system protein VirB2</fullName>
    </recommendedName>
</protein>
<name>A0A239HXJ5_9BACT</name>